<comment type="similarity">
    <text evidence="1">Belongs to the zinc-containing alcohol dehydrogenase family.</text>
</comment>
<dbReference type="InterPro" id="IPR013154">
    <property type="entry name" value="ADH-like_N"/>
</dbReference>
<feature type="transmembrane region" description="Helical" evidence="3">
    <location>
        <begin position="159"/>
        <end position="181"/>
    </location>
</feature>
<feature type="domain" description="Enoyl reductase (ER)" evidence="4">
    <location>
        <begin position="15"/>
        <end position="342"/>
    </location>
</feature>
<evidence type="ECO:0000256" key="1">
    <source>
        <dbReference type="ARBA" id="ARBA00008072"/>
    </source>
</evidence>
<dbReference type="EMBL" id="JAJTJA010000008">
    <property type="protein sequence ID" value="KAH8695493.1"/>
    <property type="molecule type" value="Genomic_DNA"/>
</dbReference>
<dbReference type="RefSeq" id="XP_046070635.1">
    <property type="nucleotide sequence ID" value="XM_046220681.1"/>
</dbReference>
<keyword evidence="3" id="KW-1133">Transmembrane helix</keyword>
<keyword evidence="6" id="KW-1185">Reference proteome</keyword>
<dbReference type="SUPFAM" id="SSF50129">
    <property type="entry name" value="GroES-like"/>
    <property type="match status" value="1"/>
</dbReference>
<dbReference type="SMART" id="SM00829">
    <property type="entry name" value="PKS_ER"/>
    <property type="match status" value="1"/>
</dbReference>
<dbReference type="Gene3D" id="3.90.180.10">
    <property type="entry name" value="Medium-chain alcohol dehydrogenases, catalytic domain"/>
    <property type="match status" value="1"/>
</dbReference>
<dbReference type="InterPro" id="IPR047122">
    <property type="entry name" value="Trans-enoyl_RdTase-like"/>
</dbReference>
<dbReference type="GO" id="GO:0016651">
    <property type="term" value="F:oxidoreductase activity, acting on NAD(P)H"/>
    <property type="evidence" value="ECO:0007669"/>
    <property type="project" value="InterPro"/>
</dbReference>
<evidence type="ECO:0000313" key="6">
    <source>
        <dbReference type="Proteomes" id="UP001201262"/>
    </source>
</evidence>
<evidence type="ECO:0000313" key="5">
    <source>
        <dbReference type="EMBL" id="KAH8695493.1"/>
    </source>
</evidence>
<sequence length="351" mass="38002">MARTSQAVVIRPGKESSDTYKLVKDSITTPTPGPGQALVKVQYVAQNPTDVKSFDNKVFGDGHILGCDFYGTVVEVGSNVTRIAKGDVVAGLIWGGEIKGLGGYSEYTIADQNICYKVPPSISGDAASTIPLASGTAWLALFAKTCLNIDRKNASSQSVLIWGGSSSVGLFAIQLAAIYGIKVVTTCSPRNFDLVRSYGASEAFDYRDEKVVEKIRAAVPGLHYVFDTIGEDPSSTIASQALTENAPGYLCTVRPGKACTENVTKQTVVSDVLVWTVFLKDHSYRDILFWPASKDDHELATELFDNLPVWLEQGKIKPNATKVFDGLDSVTKGFQEFRDGKVSAYKIVYKL</sequence>
<gene>
    <name evidence="5" type="ORF">BGW36DRAFT_429371</name>
</gene>
<reference evidence="5" key="1">
    <citation type="submission" date="2021-12" db="EMBL/GenBank/DDBJ databases">
        <title>Convergent genome expansion in fungi linked to evolution of root-endophyte symbiosis.</title>
        <authorList>
            <consortium name="DOE Joint Genome Institute"/>
            <person name="Ke Y.-H."/>
            <person name="Bonito G."/>
            <person name="Liao H.-L."/>
            <person name="Looney B."/>
            <person name="Rojas-Flechas A."/>
            <person name="Nash J."/>
            <person name="Hameed K."/>
            <person name="Schadt C."/>
            <person name="Martin F."/>
            <person name="Crous P.W."/>
            <person name="Miettinen O."/>
            <person name="Magnuson J.K."/>
            <person name="Labbe J."/>
            <person name="Jacobson D."/>
            <person name="Doktycz M.J."/>
            <person name="Veneault-Fourrey C."/>
            <person name="Kuo A."/>
            <person name="Mondo S."/>
            <person name="Calhoun S."/>
            <person name="Riley R."/>
            <person name="Ohm R."/>
            <person name="LaButti K."/>
            <person name="Andreopoulos B."/>
            <person name="Pangilinan J."/>
            <person name="Nolan M."/>
            <person name="Tritt A."/>
            <person name="Clum A."/>
            <person name="Lipzen A."/>
            <person name="Daum C."/>
            <person name="Barry K."/>
            <person name="Grigoriev I.V."/>
            <person name="Vilgalys R."/>
        </authorList>
    </citation>
    <scope>NUCLEOTIDE SEQUENCE</scope>
    <source>
        <strain evidence="5">PMI_201</strain>
    </source>
</reference>
<dbReference type="GeneID" id="70250968"/>
<keyword evidence="2" id="KW-0560">Oxidoreductase</keyword>
<dbReference type="Gene3D" id="3.40.50.720">
    <property type="entry name" value="NAD(P)-binding Rossmann-like Domain"/>
    <property type="match status" value="1"/>
</dbReference>
<evidence type="ECO:0000256" key="3">
    <source>
        <dbReference type="SAM" id="Phobius"/>
    </source>
</evidence>
<accession>A0AAD4KLK5</accession>
<keyword evidence="3" id="KW-0472">Membrane</keyword>
<dbReference type="Pfam" id="PF00107">
    <property type="entry name" value="ADH_zinc_N"/>
    <property type="match status" value="1"/>
</dbReference>
<dbReference type="InterPro" id="IPR013149">
    <property type="entry name" value="ADH-like_C"/>
</dbReference>
<proteinExistence type="inferred from homology"/>
<dbReference type="PANTHER" id="PTHR45348:SF2">
    <property type="entry name" value="ZINC-TYPE ALCOHOL DEHYDROGENASE-LIKE PROTEIN C2E1P3.01"/>
    <property type="match status" value="1"/>
</dbReference>
<dbReference type="PANTHER" id="PTHR45348">
    <property type="entry name" value="HYPOTHETICAL OXIDOREDUCTASE (EUROFUNG)"/>
    <property type="match status" value="1"/>
</dbReference>
<dbReference type="InterPro" id="IPR036291">
    <property type="entry name" value="NAD(P)-bd_dom_sf"/>
</dbReference>
<evidence type="ECO:0000256" key="2">
    <source>
        <dbReference type="ARBA" id="ARBA00023002"/>
    </source>
</evidence>
<evidence type="ECO:0000259" key="4">
    <source>
        <dbReference type="SMART" id="SM00829"/>
    </source>
</evidence>
<organism evidence="5 6">
    <name type="scientific">Talaromyces proteolyticus</name>
    <dbReference type="NCBI Taxonomy" id="1131652"/>
    <lineage>
        <taxon>Eukaryota</taxon>
        <taxon>Fungi</taxon>
        <taxon>Dikarya</taxon>
        <taxon>Ascomycota</taxon>
        <taxon>Pezizomycotina</taxon>
        <taxon>Eurotiomycetes</taxon>
        <taxon>Eurotiomycetidae</taxon>
        <taxon>Eurotiales</taxon>
        <taxon>Trichocomaceae</taxon>
        <taxon>Talaromyces</taxon>
        <taxon>Talaromyces sect. Bacilispori</taxon>
    </lineage>
</organism>
<dbReference type="Pfam" id="PF08240">
    <property type="entry name" value="ADH_N"/>
    <property type="match status" value="1"/>
</dbReference>
<dbReference type="AlphaFoldDB" id="A0AAD4KLK5"/>
<dbReference type="SUPFAM" id="SSF51735">
    <property type="entry name" value="NAD(P)-binding Rossmann-fold domains"/>
    <property type="match status" value="1"/>
</dbReference>
<comment type="caution">
    <text evidence="5">The sequence shown here is derived from an EMBL/GenBank/DDBJ whole genome shotgun (WGS) entry which is preliminary data.</text>
</comment>
<dbReference type="Proteomes" id="UP001201262">
    <property type="component" value="Unassembled WGS sequence"/>
</dbReference>
<dbReference type="InterPro" id="IPR011032">
    <property type="entry name" value="GroES-like_sf"/>
</dbReference>
<name>A0AAD4KLK5_9EURO</name>
<dbReference type="CDD" id="cd08249">
    <property type="entry name" value="enoyl_reductase_like"/>
    <property type="match status" value="1"/>
</dbReference>
<dbReference type="InterPro" id="IPR020843">
    <property type="entry name" value="ER"/>
</dbReference>
<protein>
    <submittedName>
        <fullName evidence="5">Chaperonin 10-like protein</fullName>
    </submittedName>
</protein>
<keyword evidence="3" id="KW-0812">Transmembrane</keyword>